<protein>
    <recommendedName>
        <fullName evidence="4">Gustatory receptor</fullName>
    </recommendedName>
</protein>
<dbReference type="Proteomes" id="UP001307889">
    <property type="component" value="Chromosome 15"/>
</dbReference>
<gene>
    <name evidence="2" type="ORF">NTJ_15866</name>
</gene>
<sequence length="289" mass="33001">MHSSSRTCKWADYFQILAINRFIGIFPFSKKGNLNIFRTVILVLFLISYSAILIGVECYVTVPKLLSIRASDKYLSAIIDFNRIIFTVISSAVMVVQFLLKSAKFRQMIKSENQLSADSCGPVIYLVSNSLARLALMAYGCVSLKTRTSDVADLISEMLLNILQLLLFLNIIQFCTNTSSVSIYVNRLIKYFRRNYFLIQKHENSRHYLELLNDIYGAQILALIMNVFVELLSRLYYVIQTSQKLDKKPKYVYYMADDLLSCLNLAYILICLMQACSSSVTTVSIPLLL</sequence>
<feature type="transmembrane region" description="Helical" evidence="1">
    <location>
        <begin position="165"/>
        <end position="185"/>
    </location>
</feature>
<feature type="transmembrane region" description="Helical" evidence="1">
    <location>
        <begin position="251"/>
        <end position="270"/>
    </location>
</feature>
<evidence type="ECO:0000313" key="3">
    <source>
        <dbReference type="Proteomes" id="UP001307889"/>
    </source>
</evidence>
<dbReference type="EMBL" id="AP028923">
    <property type="protein sequence ID" value="BET03048.1"/>
    <property type="molecule type" value="Genomic_DNA"/>
</dbReference>
<reference evidence="2 3" key="1">
    <citation type="submission" date="2023-09" db="EMBL/GenBank/DDBJ databases">
        <title>Nesidiocoris tenuis whole genome shotgun sequence.</title>
        <authorList>
            <person name="Shibata T."/>
            <person name="Shimoda M."/>
            <person name="Kobayashi T."/>
            <person name="Uehara T."/>
        </authorList>
    </citation>
    <scope>NUCLEOTIDE SEQUENCE [LARGE SCALE GENOMIC DNA]</scope>
    <source>
        <strain evidence="2 3">Japan</strain>
    </source>
</reference>
<organism evidence="2 3">
    <name type="scientific">Nesidiocoris tenuis</name>
    <dbReference type="NCBI Taxonomy" id="355587"/>
    <lineage>
        <taxon>Eukaryota</taxon>
        <taxon>Metazoa</taxon>
        <taxon>Ecdysozoa</taxon>
        <taxon>Arthropoda</taxon>
        <taxon>Hexapoda</taxon>
        <taxon>Insecta</taxon>
        <taxon>Pterygota</taxon>
        <taxon>Neoptera</taxon>
        <taxon>Paraneoptera</taxon>
        <taxon>Hemiptera</taxon>
        <taxon>Heteroptera</taxon>
        <taxon>Panheteroptera</taxon>
        <taxon>Cimicomorpha</taxon>
        <taxon>Miridae</taxon>
        <taxon>Dicyphina</taxon>
        <taxon>Nesidiocoris</taxon>
    </lineage>
</organism>
<feature type="transmembrane region" description="Helical" evidence="1">
    <location>
        <begin position="74"/>
        <end position="100"/>
    </location>
</feature>
<accession>A0ABN7BFB2</accession>
<keyword evidence="1" id="KW-0812">Transmembrane</keyword>
<feature type="transmembrane region" description="Helical" evidence="1">
    <location>
        <begin position="40"/>
        <end position="62"/>
    </location>
</feature>
<evidence type="ECO:0000256" key="1">
    <source>
        <dbReference type="SAM" id="Phobius"/>
    </source>
</evidence>
<name>A0ABN7BFB2_9HEMI</name>
<feature type="transmembrane region" description="Helical" evidence="1">
    <location>
        <begin position="215"/>
        <end position="239"/>
    </location>
</feature>
<evidence type="ECO:0000313" key="2">
    <source>
        <dbReference type="EMBL" id="BET03048.1"/>
    </source>
</evidence>
<evidence type="ECO:0008006" key="4">
    <source>
        <dbReference type="Google" id="ProtNLM"/>
    </source>
</evidence>
<proteinExistence type="predicted"/>
<keyword evidence="1" id="KW-0472">Membrane</keyword>
<keyword evidence="1" id="KW-1133">Transmembrane helix</keyword>
<keyword evidence="3" id="KW-1185">Reference proteome</keyword>